<evidence type="ECO:0000256" key="2">
    <source>
        <dbReference type="SAM" id="MobiDB-lite"/>
    </source>
</evidence>
<feature type="compositionally biased region" description="Basic and acidic residues" evidence="2">
    <location>
        <begin position="35"/>
        <end position="44"/>
    </location>
</feature>
<dbReference type="PROSITE" id="PS01179">
    <property type="entry name" value="PID"/>
    <property type="match status" value="2"/>
</dbReference>
<evidence type="ECO:0000313" key="6">
    <source>
        <dbReference type="Proteomes" id="UP000186922"/>
    </source>
</evidence>
<dbReference type="CDD" id="cd00201">
    <property type="entry name" value="WW"/>
    <property type="match status" value="1"/>
</dbReference>
<dbReference type="PANTHER" id="PTHR14058:SF8">
    <property type="entry name" value="PROTEIN FE65 HOMOLOG"/>
    <property type="match status" value="1"/>
</dbReference>
<dbReference type="InterPro" id="IPR036020">
    <property type="entry name" value="WW_dom_sf"/>
</dbReference>
<dbReference type="OrthoDB" id="5969782at2759"/>
<dbReference type="GO" id="GO:0005634">
    <property type="term" value="C:nucleus"/>
    <property type="evidence" value="ECO:0007669"/>
    <property type="project" value="TreeGrafter"/>
</dbReference>
<evidence type="ECO:0000256" key="1">
    <source>
        <dbReference type="ARBA" id="ARBA00022737"/>
    </source>
</evidence>
<dbReference type="PROSITE" id="PS50020">
    <property type="entry name" value="WW_DOMAIN_2"/>
    <property type="match status" value="1"/>
</dbReference>
<keyword evidence="6" id="KW-1185">Reference proteome</keyword>
<dbReference type="SUPFAM" id="SSF51045">
    <property type="entry name" value="WW domain"/>
    <property type="match status" value="1"/>
</dbReference>
<dbReference type="InterPro" id="IPR001202">
    <property type="entry name" value="WW_dom"/>
</dbReference>
<keyword evidence="1" id="KW-0677">Repeat</keyword>
<dbReference type="GO" id="GO:0005737">
    <property type="term" value="C:cytoplasm"/>
    <property type="evidence" value="ECO:0007669"/>
    <property type="project" value="TreeGrafter"/>
</dbReference>
<dbReference type="GO" id="GO:0006355">
    <property type="term" value="P:regulation of DNA-templated transcription"/>
    <property type="evidence" value="ECO:0007669"/>
    <property type="project" value="TreeGrafter"/>
</dbReference>
<feature type="domain" description="WW" evidence="4">
    <location>
        <begin position="149"/>
        <end position="181"/>
    </location>
</feature>
<dbReference type="Gene3D" id="2.20.70.10">
    <property type="match status" value="1"/>
</dbReference>
<evidence type="ECO:0000259" key="3">
    <source>
        <dbReference type="PROSITE" id="PS01179"/>
    </source>
</evidence>
<feature type="domain" description="PID" evidence="3">
    <location>
        <begin position="218"/>
        <end position="351"/>
    </location>
</feature>
<reference evidence="5 6" key="1">
    <citation type="journal article" date="2016" name="Nat. Commun.">
        <title>Extremotolerant tardigrade genome and improved radiotolerance of human cultured cells by tardigrade-unique protein.</title>
        <authorList>
            <person name="Hashimoto T."/>
            <person name="Horikawa D.D."/>
            <person name="Saito Y."/>
            <person name="Kuwahara H."/>
            <person name="Kozuka-Hata H."/>
            <person name="Shin-I T."/>
            <person name="Minakuchi Y."/>
            <person name="Ohishi K."/>
            <person name="Motoyama A."/>
            <person name="Aizu T."/>
            <person name="Enomoto A."/>
            <person name="Kondo K."/>
            <person name="Tanaka S."/>
            <person name="Hara Y."/>
            <person name="Koshikawa S."/>
            <person name="Sagara H."/>
            <person name="Miura T."/>
            <person name="Yokobori S."/>
            <person name="Miyagawa K."/>
            <person name="Suzuki Y."/>
            <person name="Kubo T."/>
            <person name="Oyama M."/>
            <person name="Kohara Y."/>
            <person name="Fujiyama A."/>
            <person name="Arakawa K."/>
            <person name="Katayama T."/>
            <person name="Toyoda A."/>
            <person name="Kunieda T."/>
        </authorList>
    </citation>
    <scope>NUCLEOTIDE SEQUENCE [LARGE SCALE GENOMIC DNA]</scope>
    <source>
        <strain evidence="5 6">YOKOZUNA-1</strain>
    </source>
</reference>
<dbReference type="Gene3D" id="2.30.29.30">
    <property type="entry name" value="Pleckstrin-homology domain (PH domain)/Phosphotyrosine-binding domain (PTB)"/>
    <property type="match status" value="2"/>
</dbReference>
<dbReference type="AlphaFoldDB" id="A0A1D1V4Y3"/>
<name>A0A1D1V4Y3_RAMVA</name>
<evidence type="ECO:0008006" key="7">
    <source>
        <dbReference type="Google" id="ProtNLM"/>
    </source>
</evidence>
<sequence>METPSKKGLEAHEYTGQDYEEDDIMSFANPDYDGQFDHHGDHLDNENEHEYQQLLDTHYKELSLFSPSPTFQTKDIDAGEGFDSQDDEEEQSESIFKALDEFYVKSDNLQRRRSRHAYPDISIDDMGFKRGLEPDLSLGSPSFSSNRDESLPLGWEKHEDEVGPYYWHIKSGTIQREPPEVPDCDSEVSQASRAERSISENEGSFSVVSSDGAEGAKKFVVRSLGWKEIEKENLTPEKSSRAVNRCILDLSVGKNDTLDGVGRWGDGKDLCLEMYAEKICLVDDMDGDSARNQPILSVPLETIRVWGVGRDDSRDFAFVTHDAMSDTYKCHVLRCDLPARRIAQALKELCQDYIAKHAHRSGRSKTGTASKRPHTLPLGLQRQSTLLSSGNVFPTPTEEPKKIFNVMYIGRRPVKIGIGIEILHQVIDQLLAECPEDEWLPISVAVSPSTITLMTQEDEPETIAECRVRYLTFLGIGQNDVRTCGFVVHTPEDTFLAHCFACDPSGGPLCKAVEAACKLRYQKFLDAHSKAVEEANCGETMTPTEKIGAKLRSFFGSVTNHLRTS</sequence>
<feature type="region of interest" description="Disordered" evidence="2">
    <location>
        <begin position="25"/>
        <end position="44"/>
    </location>
</feature>
<dbReference type="CDD" id="cd01271">
    <property type="entry name" value="PTB2_Fe65"/>
    <property type="match status" value="1"/>
</dbReference>
<feature type="compositionally biased region" description="Acidic residues" evidence="2">
    <location>
        <begin position="78"/>
        <end position="92"/>
    </location>
</feature>
<dbReference type="STRING" id="947166.A0A1D1V4Y3"/>
<evidence type="ECO:0000259" key="4">
    <source>
        <dbReference type="PROSITE" id="PS50020"/>
    </source>
</evidence>
<accession>A0A1D1V4Y3</accession>
<dbReference type="SUPFAM" id="SSF50729">
    <property type="entry name" value="PH domain-like"/>
    <property type="match status" value="2"/>
</dbReference>
<dbReference type="EMBL" id="BDGG01000002">
    <property type="protein sequence ID" value="GAU93538.1"/>
    <property type="molecule type" value="Genomic_DNA"/>
</dbReference>
<feature type="region of interest" description="Disordered" evidence="2">
    <location>
        <begin position="70"/>
        <end position="92"/>
    </location>
</feature>
<evidence type="ECO:0000313" key="5">
    <source>
        <dbReference type="EMBL" id="GAU93538.1"/>
    </source>
</evidence>
<dbReference type="Pfam" id="PF00640">
    <property type="entry name" value="PID"/>
    <property type="match status" value="1"/>
</dbReference>
<gene>
    <name evidence="5" type="primary">RvY_05464-1</name>
    <name evidence="5" type="synonym">RvY_05464.1</name>
    <name evidence="5" type="ORF">RvY_05464</name>
</gene>
<dbReference type="Proteomes" id="UP000186922">
    <property type="component" value="Unassembled WGS sequence"/>
</dbReference>
<comment type="caution">
    <text evidence="5">The sequence shown here is derived from an EMBL/GenBank/DDBJ whole genome shotgun (WGS) entry which is preliminary data.</text>
</comment>
<protein>
    <recommendedName>
        <fullName evidence="7">PID domain-containing protein</fullName>
    </recommendedName>
</protein>
<feature type="domain" description="PID" evidence="3">
    <location>
        <begin position="404"/>
        <end position="535"/>
    </location>
</feature>
<organism evidence="5 6">
    <name type="scientific">Ramazzottius varieornatus</name>
    <name type="common">Water bear</name>
    <name type="synonym">Tardigrade</name>
    <dbReference type="NCBI Taxonomy" id="947166"/>
    <lineage>
        <taxon>Eukaryota</taxon>
        <taxon>Metazoa</taxon>
        <taxon>Ecdysozoa</taxon>
        <taxon>Tardigrada</taxon>
        <taxon>Eutardigrada</taxon>
        <taxon>Parachela</taxon>
        <taxon>Hypsibioidea</taxon>
        <taxon>Ramazzottiidae</taxon>
        <taxon>Ramazzottius</taxon>
    </lineage>
</organism>
<dbReference type="GO" id="GO:0001540">
    <property type="term" value="F:amyloid-beta binding"/>
    <property type="evidence" value="ECO:0007669"/>
    <property type="project" value="InterPro"/>
</dbReference>
<dbReference type="FunFam" id="2.30.29.30:FF:000034">
    <property type="entry name" value="amyloid beta A4 precursor protein-binding family B member 2"/>
    <property type="match status" value="1"/>
</dbReference>
<dbReference type="InterPro" id="IPR039576">
    <property type="entry name" value="APBB1/2/3"/>
</dbReference>
<proteinExistence type="predicted"/>
<dbReference type="SMART" id="SM00462">
    <property type="entry name" value="PTB"/>
    <property type="match status" value="2"/>
</dbReference>
<dbReference type="PANTHER" id="PTHR14058">
    <property type="entry name" value="AMYLOID BETA A4 PRECURSOR PROTEIN-BINDING FAMILY B"/>
    <property type="match status" value="1"/>
</dbReference>
<dbReference type="InterPro" id="IPR011993">
    <property type="entry name" value="PH-like_dom_sf"/>
</dbReference>
<dbReference type="InterPro" id="IPR006020">
    <property type="entry name" value="PTB/PI_dom"/>
</dbReference>